<dbReference type="PIRSF" id="PIRSF037420">
    <property type="entry name" value="PQQ_syn_pqqE"/>
    <property type="match status" value="1"/>
</dbReference>
<dbReference type="PANTHER" id="PTHR11228:SF7">
    <property type="entry name" value="PQQA PEPTIDE CYCLASE"/>
    <property type="match status" value="1"/>
</dbReference>
<dbReference type="KEGG" id="tit:Thit_0939"/>
<sequence>MDKLDVFIRNLKKIFRSKGIITPLTASYEITPFCNLMCKHCYNRYKSTNHLDIELSYKKQIVSTLKQLGVLEVVLCGGEPFIDKDILNVIEHAKSLDLRLIILTNGLLITEEIIVYLKKILDKYDIIQFSIDDIIDDEESTQRNLTLEEKLIVLNNLKKLISMDINVVVNIVPTILNQHYIIKLGKKLIELGVKNIGATPYVPMGGKNADLIKPDYKLLADIHKYLDVYAKSKGINYSGGIEGHVCQSYVEYRKNNSLQQQNKRRVCDAAEFNIHVSYNGNLYPCVFMEKDEFLIGSISDPLEKIKIEMKKMNEKIKVELPSVCLSCELLPLCGGGCPGLIFDRYGTLQEVDPRCRRKNNAT</sequence>
<evidence type="ECO:0000259" key="7">
    <source>
        <dbReference type="PROSITE" id="PS51918"/>
    </source>
</evidence>
<dbReference type="PANTHER" id="PTHR11228">
    <property type="entry name" value="RADICAL SAM DOMAIN PROTEIN"/>
    <property type="match status" value="1"/>
</dbReference>
<evidence type="ECO:0000256" key="5">
    <source>
        <dbReference type="ARBA" id="ARBA00023004"/>
    </source>
</evidence>
<dbReference type="InterPro" id="IPR006638">
    <property type="entry name" value="Elp3/MiaA/NifB-like_rSAM"/>
</dbReference>
<dbReference type="eggNOG" id="COG0535">
    <property type="taxonomic scope" value="Bacteria"/>
</dbReference>
<dbReference type="OrthoDB" id="9808591at2"/>
<keyword evidence="6" id="KW-0411">Iron-sulfur</keyword>
<keyword evidence="2" id="KW-0004">4Fe-4S</keyword>
<dbReference type="GO" id="GO:0051539">
    <property type="term" value="F:4 iron, 4 sulfur cluster binding"/>
    <property type="evidence" value="ECO:0007669"/>
    <property type="project" value="UniProtKB-KW"/>
</dbReference>
<dbReference type="SFLD" id="SFLDS00029">
    <property type="entry name" value="Radical_SAM"/>
    <property type="match status" value="1"/>
</dbReference>
<name>D3T8D0_THEIA</name>
<evidence type="ECO:0000256" key="3">
    <source>
        <dbReference type="ARBA" id="ARBA00022691"/>
    </source>
</evidence>
<evidence type="ECO:0000313" key="9">
    <source>
        <dbReference type="Proteomes" id="UP000001552"/>
    </source>
</evidence>
<dbReference type="AlphaFoldDB" id="D3T8D0"/>
<dbReference type="InterPro" id="IPR050377">
    <property type="entry name" value="Radical_SAM_PqqE_MftC-like"/>
</dbReference>
<dbReference type="InterPro" id="IPR023885">
    <property type="entry name" value="4Fe4S-binding_SPASM_dom"/>
</dbReference>
<reference evidence="8" key="1">
    <citation type="submission" date="2010-02" db="EMBL/GenBank/DDBJ databases">
        <title>Complete sequence of Thermoanaerobacter italicus Ab9.</title>
        <authorList>
            <consortium name="US DOE Joint Genome Institute"/>
            <person name="Lucas S."/>
            <person name="Copeland A."/>
            <person name="Lapidus A."/>
            <person name="Cheng J.-F."/>
            <person name="Bruce D."/>
            <person name="Goodwin L."/>
            <person name="Pitluck S."/>
            <person name="Chertkov O."/>
            <person name="Detter J.C."/>
            <person name="Han C."/>
            <person name="Tapia R."/>
            <person name="Land M."/>
            <person name="Hauser L."/>
            <person name="Kyrpides N."/>
            <person name="Mikhailova N."/>
            <person name="Hemme C.L."/>
            <person name="Woyke T."/>
        </authorList>
    </citation>
    <scope>NUCLEOTIDE SEQUENCE [LARGE SCALE GENOMIC DNA]</scope>
    <source>
        <strain evidence="8">Ab9</strain>
    </source>
</reference>
<evidence type="ECO:0000313" key="8">
    <source>
        <dbReference type="EMBL" id="ADD02212.1"/>
    </source>
</evidence>
<dbReference type="SFLD" id="SFLDG01067">
    <property type="entry name" value="SPASM/twitch_domain_containing"/>
    <property type="match status" value="1"/>
</dbReference>
<dbReference type="Proteomes" id="UP000001552">
    <property type="component" value="Chromosome"/>
</dbReference>
<dbReference type="EMBL" id="CP001936">
    <property type="protein sequence ID" value="ADD02212.1"/>
    <property type="molecule type" value="Genomic_DNA"/>
</dbReference>
<dbReference type="GO" id="GO:0003824">
    <property type="term" value="F:catalytic activity"/>
    <property type="evidence" value="ECO:0007669"/>
    <property type="project" value="InterPro"/>
</dbReference>
<dbReference type="RefSeq" id="WP_012995017.1">
    <property type="nucleotide sequence ID" value="NC_013921.1"/>
</dbReference>
<gene>
    <name evidence="8" type="ordered locus">Thit_0939</name>
</gene>
<keyword evidence="3" id="KW-0949">S-adenosyl-L-methionine</keyword>
<dbReference type="SUPFAM" id="SSF102114">
    <property type="entry name" value="Radical SAM enzymes"/>
    <property type="match status" value="1"/>
</dbReference>
<dbReference type="InterPro" id="IPR017200">
    <property type="entry name" value="PqqE-like"/>
</dbReference>
<dbReference type="InterPro" id="IPR058240">
    <property type="entry name" value="rSAM_sf"/>
</dbReference>
<dbReference type="CDD" id="cd01335">
    <property type="entry name" value="Radical_SAM"/>
    <property type="match status" value="1"/>
</dbReference>
<dbReference type="HOGENOM" id="CLU_009273_4_4_9"/>
<accession>D3T8D0</accession>
<dbReference type="InterPro" id="IPR013785">
    <property type="entry name" value="Aldolase_TIM"/>
</dbReference>
<organism evidence="8 9">
    <name type="scientific">Thermoanaerobacter italicus (strain DSM 9252 / Ab9)</name>
    <dbReference type="NCBI Taxonomy" id="580331"/>
    <lineage>
        <taxon>Bacteria</taxon>
        <taxon>Bacillati</taxon>
        <taxon>Bacillota</taxon>
        <taxon>Clostridia</taxon>
        <taxon>Thermoanaerobacterales</taxon>
        <taxon>Thermoanaerobacteraceae</taxon>
        <taxon>Thermoanaerobacter</taxon>
    </lineage>
</organism>
<dbReference type="Gene3D" id="3.20.20.70">
    <property type="entry name" value="Aldolase class I"/>
    <property type="match status" value="1"/>
</dbReference>
<dbReference type="SMART" id="SM00729">
    <property type="entry name" value="Elp3"/>
    <property type="match status" value="1"/>
</dbReference>
<dbReference type="PROSITE" id="PS51918">
    <property type="entry name" value="RADICAL_SAM"/>
    <property type="match status" value="1"/>
</dbReference>
<keyword evidence="9" id="KW-1185">Reference proteome</keyword>
<dbReference type="NCBIfam" id="TIGR04085">
    <property type="entry name" value="rSAM_more_4Fe4S"/>
    <property type="match status" value="1"/>
</dbReference>
<evidence type="ECO:0000256" key="2">
    <source>
        <dbReference type="ARBA" id="ARBA00022485"/>
    </source>
</evidence>
<dbReference type="InterPro" id="IPR007197">
    <property type="entry name" value="rSAM"/>
</dbReference>
<protein>
    <submittedName>
        <fullName evidence="8">Radical SAM domain protein</fullName>
    </submittedName>
</protein>
<dbReference type="Pfam" id="PF04055">
    <property type="entry name" value="Radical_SAM"/>
    <property type="match status" value="1"/>
</dbReference>
<evidence type="ECO:0000256" key="6">
    <source>
        <dbReference type="ARBA" id="ARBA00023014"/>
    </source>
</evidence>
<keyword evidence="5" id="KW-0408">Iron</keyword>
<proteinExistence type="predicted"/>
<evidence type="ECO:0000256" key="1">
    <source>
        <dbReference type="ARBA" id="ARBA00001966"/>
    </source>
</evidence>
<comment type="cofactor">
    <cofactor evidence="1">
        <name>[4Fe-4S] cluster</name>
        <dbReference type="ChEBI" id="CHEBI:49883"/>
    </cofactor>
</comment>
<dbReference type="GO" id="GO:0046872">
    <property type="term" value="F:metal ion binding"/>
    <property type="evidence" value="ECO:0007669"/>
    <property type="project" value="UniProtKB-KW"/>
</dbReference>
<feature type="domain" description="Radical SAM core" evidence="7">
    <location>
        <begin position="20"/>
        <end position="236"/>
    </location>
</feature>
<evidence type="ECO:0000256" key="4">
    <source>
        <dbReference type="ARBA" id="ARBA00022723"/>
    </source>
</evidence>
<dbReference type="Pfam" id="PF13186">
    <property type="entry name" value="SPASM"/>
    <property type="match status" value="1"/>
</dbReference>
<keyword evidence="4" id="KW-0479">Metal-binding</keyword>